<sequence length="124" mass="13410">MVKMNNLSEPEDSQISKLNEFFLIANKIRKAGRNARQGFDKFKSRLNHGGGGARLSVSTSSGNAPFANGSLTLVTPSVQSSREIPLVQSDFLSGNPLSKKVRKEIRAPEVPTTPSNLARCQAPD</sequence>
<dbReference type="Proteomes" id="UP001497522">
    <property type="component" value="Chromosome 8"/>
</dbReference>
<accession>A0ABP1C0J1</accession>
<proteinExistence type="predicted"/>
<evidence type="ECO:0000313" key="3">
    <source>
        <dbReference type="Proteomes" id="UP001497522"/>
    </source>
</evidence>
<name>A0ABP1C0J1_9BRYO</name>
<reference evidence="2" key="1">
    <citation type="submission" date="2024-03" db="EMBL/GenBank/DDBJ databases">
        <authorList>
            <consortium name="ELIXIR-Norway"/>
            <consortium name="Elixir Norway"/>
        </authorList>
    </citation>
    <scope>NUCLEOTIDE SEQUENCE</scope>
</reference>
<evidence type="ECO:0000256" key="1">
    <source>
        <dbReference type="SAM" id="MobiDB-lite"/>
    </source>
</evidence>
<evidence type="ECO:0000313" key="2">
    <source>
        <dbReference type="EMBL" id="CAK9881913.1"/>
    </source>
</evidence>
<dbReference type="EMBL" id="OZ023709">
    <property type="protein sequence ID" value="CAK9881913.1"/>
    <property type="molecule type" value="Genomic_DNA"/>
</dbReference>
<protein>
    <submittedName>
        <fullName evidence="2">Uncharacterized protein</fullName>
    </submittedName>
</protein>
<keyword evidence="3" id="KW-1185">Reference proteome</keyword>
<feature type="region of interest" description="Disordered" evidence="1">
    <location>
        <begin position="105"/>
        <end position="124"/>
    </location>
</feature>
<organism evidence="2 3">
    <name type="scientific">Sphagnum jensenii</name>
    <dbReference type="NCBI Taxonomy" id="128206"/>
    <lineage>
        <taxon>Eukaryota</taxon>
        <taxon>Viridiplantae</taxon>
        <taxon>Streptophyta</taxon>
        <taxon>Embryophyta</taxon>
        <taxon>Bryophyta</taxon>
        <taxon>Sphagnophytina</taxon>
        <taxon>Sphagnopsida</taxon>
        <taxon>Sphagnales</taxon>
        <taxon>Sphagnaceae</taxon>
        <taxon>Sphagnum</taxon>
    </lineage>
</organism>
<gene>
    <name evidence="2" type="ORF">CSSPJE1EN2_LOCUS23269</name>
</gene>